<proteinExistence type="predicted"/>
<keyword evidence="3" id="KW-1185">Reference proteome</keyword>
<dbReference type="AlphaFoldDB" id="A0A815PAF6"/>
<evidence type="ECO:0000313" key="2">
    <source>
        <dbReference type="EMBL" id="CAF4320833.1"/>
    </source>
</evidence>
<reference evidence="1" key="1">
    <citation type="submission" date="2021-02" db="EMBL/GenBank/DDBJ databases">
        <authorList>
            <person name="Nowell W R."/>
        </authorList>
    </citation>
    <scope>NUCLEOTIDE SEQUENCE</scope>
</reference>
<dbReference type="EMBL" id="CAJOBC010084695">
    <property type="protein sequence ID" value="CAF4320833.1"/>
    <property type="molecule type" value="Genomic_DNA"/>
</dbReference>
<name>A0A815PAF6_9BILA</name>
<comment type="caution">
    <text evidence="1">The sequence shown here is derived from an EMBL/GenBank/DDBJ whole genome shotgun (WGS) entry which is preliminary data.</text>
</comment>
<gene>
    <name evidence="1" type="ORF">GPM918_LOCUS34559</name>
    <name evidence="2" type="ORF">SRO942_LOCUS35258</name>
</gene>
<organism evidence="1 3">
    <name type="scientific">Didymodactylos carnosus</name>
    <dbReference type="NCBI Taxonomy" id="1234261"/>
    <lineage>
        <taxon>Eukaryota</taxon>
        <taxon>Metazoa</taxon>
        <taxon>Spiralia</taxon>
        <taxon>Gnathifera</taxon>
        <taxon>Rotifera</taxon>
        <taxon>Eurotatoria</taxon>
        <taxon>Bdelloidea</taxon>
        <taxon>Philodinida</taxon>
        <taxon>Philodinidae</taxon>
        <taxon>Didymodactylos</taxon>
    </lineage>
</organism>
<protein>
    <submittedName>
        <fullName evidence="1">Uncharacterized protein</fullName>
    </submittedName>
</protein>
<sequence>MNTTEWYLQGWIEKLKINRRYYTPIPTKKNENTRKKLDPHNVWLKNHPRSKWIQKHTTTALTDAYGNLESTGAQRPDLASGLYS</sequence>
<evidence type="ECO:0000313" key="1">
    <source>
        <dbReference type="EMBL" id="CAF1446309.1"/>
    </source>
</evidence>
<dbReference type="EMBL" id="CAJNOQ010019252">
    <property type="protein sequence ID" value="CAF1446309.1"/>
    <property type="molecule type" value="Genomic_DNA"/>
</dbReference>
<dbReference type="Proteomes" id="UP000663829">
    <property type="component" value="Unassembled WGS sequence"/>
</dbReference>
<dbReference type="Proteomes" id="UP000681722">
    <property type="component" value="Unassembled WGS sequence"/>
</dbReference>
<evidence type="ECO:0000313" key="3">
    <source>
        <dbReference type="Proteomes" id="UP000663829"/>
    </source>
</evidence>
<accession>A0A815PAF6</accession>